<feature type="transmembrane region" description="Helical" evidence="1">
    <location>
        <begin position="94"/>
        <end position="114"/>
    </location>
</feature>
<keyword evidence="1" id="KW-0472">Membrane</keyword>
<keyword evidence="1" id="KW-0812">Transmembrane</keyword>
<keyword evidence="3" id="KW-1185">Reference proteome</keyword>
<sequence length="115" mass="12610">MSSENLLGPLFHIVALGHAYDIGSSIVTGMADYSRRTNIALYMRLQELSMTSEIAVRIIDLIFTDIATHLIMGMRSRMAVAIVQRVKLHALYGIPAYATLAVFILATVAFVVLAI</sequence>
<proteinExistence type="predicted"/>
<evidence type="ECO:0000313" key="3">
    <source>
        <dbReference type="Proteomes" id="UP001610334"/>
    </source>
</evidence>
<dbReference type="EMBL" id="JBFXLT010000019">
    <property type="protein sequence ID" value="KAL2817140.1"/>
    <property type="molecule type" value="Genomic_DNA"/>
</dbReference>
<accession>A0ABR4HP59</accession>
<protein>
    <submittedName>
        <fullName evidence="2">Uncharacterized protein</fullName>
    </submittedName>
</protein>
<reference evidence="2 3" key="1">
    <citation type="submission" date="2024-07" db="EMBL/GenBank/DDBJ databases">
        <title>Section-level genome sequencing and comparative genomics of Aspergillus sections Usti and Cavernicolus.</title>
        <authorList>
            <consortium name="Lawrence Berkeley National Laboratory"/>
            <person name="Nybo J.L."/>
            <person name="Vesth T.C."/>
            <person name="Theobald S."/>
            <person name="Frisvad J.C."/>
            <person name="Larsen T.O."/>
            <person name="Kjaerboelling I."/>
            <person name="Rothschild-Mancinelli K."/>
            <person name="Lyhne E.K."/>
            <person name="Kogle M.E."/>
            <person name="Barry K."/>
            <person name="Clum A."/>
            <person name="Na H."/>
            <person name="Ledsgaard L."/>
            <person name="Lin J."/>
            <person name="Lipzen A."/>
            <person name="Kuo A."/>
            <person name="Riley R."/>
            <person name="Mondo S."/>
            <person name="Labutti K."/>
            <person name="Haridas S."/>
            <person name="Pangalinan J."/>
            <person name="Salamov A.A."/>
            <person name="Simmons B.A."/>
            <person name="Magnuson J.K."/>
            <person name="Chen J."/>
            <person name="Drula E."/>
            <person name="Henrissat B."/>
            <person name="Wiebenga A."/>
            <person name="Lubbers R.J."/>
            <person name="Gomes A.C."/>
            <person name="Makela M.R."/>
            <person name="Stajich J."/>
            <person name="Grigoriev I.V."/>
            <person name="Mortensen U.H."/>
            <person name="De Vries R.P."/>
            <person name="Baker S.E."/>
            <person name="Andersen M.R."/>
        </authorList>
    </citation>
    <scope>NUCLEOTIDE SEQUENCE [LARGE SCALE GENOMIC DNA]</scope>
    <source>
        <strain evidence="2 3">CBS 588.65</strain>
    </source>
</reference>
<comment type="caution">
    <text evidence="2">The sequence shown here is derived from an EMBL/GenBank/DDBJ whole genome shotgun (WGS) entry which is preliminary data.</text>
</comment>
<dbReference type="Proteomes" id="UP001610334">
    <property type="component" value="Unassembled WGS sequence"/>
</dbReference>
<evidence type="ECO:0000256" key="1">
    <source>
        <dbReference type="SAM" id="Phobius"/>
    </source>
</evidence>
<name>A0ABR4HP59_9EURO</name>
<organism evidence="2 3">
    <name type="scientific">Aspergillus granulosus</name>
    <dbReference type="NCBI Taxonomy" id="176169"/>
    <lineage>
        <taxon>Eukaryota</taxon>
        <taxon>Fungi</taxon>
        <taxon>Dikarya</taxon>
        <taxon>Ascomycota</taxon>
        <taxon>Pezizomycotina</taxon>
        <taxon>Eurotiomycetes</taxon>
        <taxon>Eurotiomycetidae</taxon>
        <taxon>Eurotiales</taxon>
        <taxon>Aspergillaceae</taxon>
        <taxon>Aspergillus</taxon>
        <taxon>Aspergillus subgen. Nidulantes</taxon>
    </lineage>
</organism>
<evidence type="ECO:0000313" key="2">
    <source>
        <dbReference type="EMBL" id="KAL2817140.1"/>
    </source>
</evidence>
<gene>
    <name evidence="2" type="ORF">BJX63DRAFT_429859</name>
</gene>
<keyword evidence="1" id="KW-1133">Transmembrane helix</keyword>